<proteinExistence type="predicted"/>
<feature type="domain" description="N-acetylmuramoyl-L-alanine amidase" evidence="1">
    <location>
        <begin position="36"/>
        <end position="145"/>
    </location>
</feature>
<evidence type="ECO:0000259" key="1">
    <source>
        <dbReference type="Pfam" id="PF01510"/>
    </source>
</evidence>
<protein>
    <recommendedName>
        <fullName evidence="1">N-acetylmuramoyl-L-alanine amidase domain-containing protein</fullName>
    </recommendedName>
</protein>
<dbReference type="InterPro" id="IPR002502">
    <property type="entry name" value="Amidase_domain"/>
</dbReference>
<reference evidence="2" key="1">
    <citation type="submission" date="2024-05" db="EMBL/GenBank/DDBJ databases">
        <title>Isolation and characterization of Sporomusa carbonis sp. nov., a carboxydotrophic hydrogenogen in the genus of Sporomusa isolated from a charcoal burning pile.</title>
        <authorList>
            <person name="Boeer T."/>
            <person name="Rosenbaum F."/>
            <person name="Eysell L."/>
            <person name="Mueller V."/>
            <person name="Daniel R."/>
            <person name="Poehlein A."/>
        </authorList>
    </citation>
    <scope>NUCLEOTIDE SEQUENCE [LARGE SCALE GENOMIC DNA]</scope>
    <source>
        <strain evidence="2">DSM 3132</strain>
    </source>
</reference>
<dbReference type="SUPFAM" id="SSF55846">
    <property type="entry name" value="N-acetylmuramoyl-L-alanine amidase-like"/>
    <property type="match status" value="1"/>
</dbReference>
<dbReference type="Gene3D" id="3.40.80.10">
    <property type="entry name" value="Peptidoglycan recognition protein-like"/>
    <property type="match status" value="1"/>
</dbReference>
<dbReference type="Proteomes" id="UP000216052">
    <property type="component" value="Chromosome"/>
</dbReference>
<evidence type="ECO:0000313" key="3">
    <source>
        <dbReference type="Proteomes" id="UP000216052"/>
    </source>
</evidence>
<dbReference type="Pfam" id="PF01510">
    <property type="entry name" value="Amidase_2"/>
    <property type="match status" value="1"/>
</dbReference>
<evidence type="ECO:0000313" key="2">
    <source>
        <dbReference type="EMBL" id="XFO75298.1"/>
    </source>
</evidence>
<organism evidence="2 3">
    <name type="scientific">Sporomusa acidovorans (strain ATCC 49682 / DSM 3132 / Mol)</name>
    <dbReference type="NCBI Taxonomy" id="1123286"/>
    <lineage>
        <taxon>Bacteria</taxon>
        <taxon>Bacillati</taxon>
        <taxon>Bacillota</taxon>
        <taxon>Negativicutes</taxon>
        <taxon>Selenomonadales</taxon>
        <taxon>Sporomusaceae</taxon>
        <taxon>Sporomusa</taxon>
    </lineage>
</organism>
<dbReference type="InterPro" id="IPR036505">
    <property type="entry name" value="Amidase/PGRP_sf"/>
</dbReference>
<name>A0ABZ3JB72_SPOA4</name>
<accession>A0ABZ3JB72</accession>
<dbReference type="EMBL" id="CP155571">
    <property type="protein sequence ID" value="XFO75298.1"/>
    <property type="molecule type" value="Genomic_DNA"/>
</dbReference>
<dbReference type="RefSeq" id="WP_245692352.1">
    <property type="nucleotide sequence ID" value="NZ_CP155571.1"/>
</dbReference>
<gene>
    <name evidence="2" type="ORF">SPACI_054150</name>
</gene>
<sequence length="180" mass="19946">MKQVTLRQLKQLALNSKAAIWAEAQSAERDVKLYLHWSAGHYGQFFADYHINIDEDGSIYVSTENFAEIKAHTWHRNTGAIGIALACCYAANPDDLGPEPPTKLQIEAMAQTVAVLCKALDLTIDGERVMTHAEAADLDDYGPKTTCERWDLWLLPGTKKGEGGNLIRGKAIWYQQNGIG</sequence>
<keyword evidence="3" id="KW-1185">Reference proteome</keyword>